<protein>
    <submittedName>
        <fullName evidence="1">Uncharacterized protein</fullName>
    </submittedName>
</protein>
<dbReference type="AlphaFoldDB" id="X1PJD5"/>
<name>X1PJD5_9ZZZZ</name>
<accession>X1PJD5</accession>
<evidence type="ECO:0000313" key="1">
    <source>
        <dbReference type="EMBL" id="GAI30954.1"/>
    </source>
</evidence>
<reference evidence="1" key="1">
    <citation type="journal article" date="2014" name="Front. Microbiol.">
        <title>High frequency of phylogenetically diverse reductive dehalogenase-homologous genes in deep subseafloor sedimentary metagenomes.</title>
        <authorList>
            <person name="Kawai M."/>
            <person name="Futagami T."/>
            <person name="Toyoda A."/>
            <person name="Takaki Y."/>
            <person name="Nishi S."/>
            <person name="Hori S."/>
            <person name="Arai W."/>
            <person name="Tsubouchi T."/>
            <person name="Morono Y."/>
            <person name="Uchiyama I."/>
            <person name="Ito T."/>
            <person name="Fujiyama A."/>
            <person name="Inagaki F."/>
            <person name="Takami H."/>
        </authorList>
    </citation>
    <scope>NUCLEOTIDE SEQUENCE</scope>
    <source>
        <strain evidence="1">Expedition CK06-06</strain>
    </source>
</reference>
<gene>
    <name evidence="1" type="ORF">S06H3_30737</name>
</gene>
<feature type="non-terminal residue" evidence="1">
    <location>
        <position position="34"/>
    </location>
</feature>
<comment type="caution">
    <text evidence="1">The sequence shown here is derived from an EMBL/GenBank/DDBJ whole genome shotgun (WGS) entry which is preliminary data.</text>
</comment>
<proteinExistence type="predicted"/>
<sequence length="34" mass="3988">MRERIKQEPINNELRHLRVSTSIGVVSFPTHARD</sequence>
<organism evidence="1">
    <name type="scientific">marine sediment metagenome</name>
    <dbReference type="NCBI Taxonomy" id="412755"/>
    <lineage>
        <taxon>unclassified sequences</taxon>
        <taxon>metagenomes</taxon>
        <taxon>ecological metagenomes</taxon>
    </lineage>
</organism>
<dbReference type="EMBL" id="BARV01018130">
    <property type="protein sequence ID" value="GAI30954.1"/>
    <property type="molecule type" value="Genomic_DNA"/>
</dbReference>